<proteinExistence type="predicted"/>
<protein>
    <submittedName>
        <fullName evidence="3">Uncharacterized protein</fullName>
    </submittedName>
</protein>
<sequence length="261" mass="29122">MLANQTSLDEPAVEGELDSSSSPSRCESVMSEHGGLESDHVTAAAPANSTTDADQQLQSFIALFHLNSLLVVRQHRTELWENLYDSIPFHSYAALETTVFAYHGSPVIESPIGPLHGCQYKEGSCSTKTVAAVIWTPERDLRVEETEREEGVMKICSLCGVRGEEHSFVRAQSRTSLIILLSVLLEQCSVELARARTVLKECPARRKRICAEHYGRAVAFLDRRAARLKNVLIVLQDHWLALDQAGRSNATRRPSSRRRIR</sequence>
<gene>
    <name evidence="3" type="ORF">HCOI_01981600</name>
    <name evidence="2" type="ORF">HCOI_01982300</name>
</gene>
<reference evidence="3" key="2">
    <citation type="submission" date="2013-05" db="EMBL/GenBank/DDBJ databases">
        <title>The genome and transcriptome of Haemonchus contortus: a key model parasite for drug and vaccine discovery.</title>
        <authorList>
            <person name="Laing R."/>
            <person name="Kikuchi T."/>
            <person name="Martinelli A."/>
            <person name="Tsai I.J."/>
            <person name="Beech R.N."/>
            <person name="Redman E."/>
            <person name="Holroyd N."/>
            <person name="Bartley D.J."/>
            <person name="Beasley H."/>
            <person name="Britton C."/>
            <person name="Curran D."/>
            <person name="Devaney E."/>
            <person name="Gilabert A."/>
            <person name="Jackson F."/>
            <person name="Hunt M."/>
            <person name="Johnston S."/>
            <person name="Kryukov I."/>
            <person name="Li K."/>
            <person name="Morrison A.A."/>
            <person name="Reid A.J."/>
            <person name="Sargison N."/>
            <person name="Saunders G."/>
            <person name="Wasmuth J.D."/>
            <person name="Wolstenholme A."/>
            <person name="Berriman M."/>
            <person name="Gilleard J.S."/>
            <person name="Cotton J.A."/>
        </authorList>
    </citation>
    <scope>NUCLEOTIDE SEQUENCE [LARGE SCALE GENOMIC DNA]</scope>
    <source>
        <strain evidence="3">ISE/inbred ISE</strain>
    </source>
</reference>
<dbReference type="EMBL" id="CAVP010059033">
    <property type="protein sequence ID" value="CDL95459.1"/>
    <property type="molecule type" value="Genomic_DNA"/>
</dbReference>
<dbReference type="AlphaFoldDB" id="W6NHM9"/>
<dbReference type="EMBL" id="CAVP010059032">
    <property type="protein sequence ID" value="CDL95457.1"/>
    <property type="molecule type" value="Genomic_DNA"/>
</dbReference>
<accession>W6NHM9</accession>
<evidence type="ECO:0000256" key="1">
    <source>
        <dbReference type="SAM" id="MobiDB-lite"/>
    </source>
</evidence>
<evidence type="ECO:0000313" key="2">
    <source>
        <dbReference type="EMBL" id="CDL95457.1"/>
    </source>
</evidence>
<reference evidence="3" key="1">
    <citation type="submission" date="2013-03" db="EMBL/GenBank/DDBJ databases">
        <authorList>
            <person name="Aslett M."/>
        </authorList>
    </citation>
    <scope>NUCLEOTIDE SEQUENCE [LARGE SCALE GENOMIC DNA]</scope>
    <source>
        <strain evidence="3">ISE/inbred ISE</strain>
    </source>
</reference>
<feature type="region of interest" description="Disordered" evidence="1">
    <location>
        <begin position="1"/>
        <end position="35"/>
    </location>
</feature>
<comment type="caution">
    <text evidence="3">The sequence shown here is derived from an EMBL/GenBank/DDBJ whole genome shotgun (WGS) entry which is preliminary data.</text>
</comment>
<name>W6NHM9_HAECO</name>
<organism evidence="3">
    <name type="scientific">Haemonchus contortus</name>
    <name type="common">Barber pole worm</name>
    <dbReference type="NCBI Taxonomy" id="6289"/>
    <lineage>
        <taxon>Eukaryota</taxon>
        <taxon>Metazoa</taxon>
        <taxon>Ecdysozoa</taxon>
        <taxon>Nematoda</taxon>
        <taxon>Chromadorea</taxon>
        <taxon>Rhabditida</taxon>
        <taxon>Rhabditina</taxon>
        <taxon>Rhabditomorpha</taxon>
        <taxon>Strongyloidea</taxon>
        <taxon>Trichostrongylidae</taxon>
        <taxon>Haemonchus</taxon>
    </lineage>
</organism>
<evidence type="ECO:0000313" key="3">
    <source>
        <dbReference type="EMBL" id="CDL95459.1"/>
    </source>
</evidence>